<evidence type="ECO:0000313" key="2">
    <source>
        <dbReference type="EMBL" id="EMF02284.1"/>
    </source>
</evidence>
<organism evidence="2 3">
    <name type="scientific">Streptomyces mobaraensis (strain ATCC 29032 / DSM 40847 / JCM 4168 / NBRC 13819 / NCIMB 11159 / IPCR 16-22)</name>
    <dbReference type="NCBI Taxonomy" id="1223523"/>
    <lineage>
        <taxon>Bacteria</taxon>
        <taxon>Bacillati</taxon>
        <taxon>Actinomycetota</taxon>
        <taxon>Actinomycetes</taxon>
        <taxon>Kitasatosporales</taxon>
        <taxon>Streptomycetaceae</taxon>
        <taxon>Streptomyces</taxon>
    </lineage>
</organism>
<dbReference type="EMBL" id="AORZ01000003">
    <property type="protein sequence ID" value="EMF02284.1"/>
    <property type="molecule type" value="Genomic_DNA"/>
</dbReference>
<protein>
    <submittedName>
        <fullName evidence="2">Uncharacterized protein</fullName>
    </submittedName>
</protein>
<name>M3AAR0_STRM1</name>
<comment type="caution">
    <text evidence="2">The sequence shown here is derived from an EMBL/GenBank/DDBJ whole genome shotgun (WGS) entry which is preliminary data.</text>
</comment>
<accession>M3AAR0</accession>
<evidence type="ECO:0000256" key="1">
    <source>
        <dbReference type="SAM" id="MobiDB-lite"/>
    </source>
</evidence>
<gene>
    <name evidence="2" type="ORF">H340_02249</name>
</gene>
<feature type="compositionally biased region" description="Basic and acidic residues" evidence="1">
    <location>
        <begin position="39"/>
        <end position="49"/>
    </location>
</feature>
<proteinExistence type="predicted"/>
<dbReference type="PATRIC" id="fig|1223523.3.peg.455"/>
<dbReference type="STRING" id="1223523.H340_02249"/>
<dbReference type="Proteomes" id="UP000011740">
    <property type="component" value="Unassembled WGS sequence"/>
</dbReference>
<dbReference type="AlphaFoldDB" id="M3AAR0"/>
<evidence type="ECO:0000313" key="3">
    <source>
        <dbReference type="Proteomes" id="UP000011740"/>
    </source>
</evidence>
<feature type="region of interest" description="Disordered" evidence="1">
    <location>
        <begin position="39"/>
        <end position="65"/>
    </location>
</feature>
<reference evidence="2 3" key="1">
    <citation type="journal article" date="2013" name="Genome Announc.">
        <title>Whole-Genome Shotgun Assembly and Analysis of the Genome of Streptomyces mobaraensis DSM 40847, a Strain for Industrial Production of Microbial Transglutaminase.</title>
        <authorList>
            <person name="Yang H."/>
            <person name="He T."/>
            <person name="Wu W."/>
            <person name="Zhu W."/>
            <person name="Lu B."/>
            <person name="Sun W."/>
        </authorList>
    </citation>
    <scope>NUCLEOTIDE SEQUENCE [LARGE SCALE GENOMIC DNA]</scope>
    <source>
        <strain evidence="2 3">DSM 40847</strain>
    </source>
</reference>
<sequence length="65" mass="7313">MVTACEACQWWDTVIGRAEARVSAAPDRWERATAERQREQYAGNKAEHVRRNHGGAEVSFRPSGV</sequence>